<comment type="similarity">
    <text evidence="10 12">Belongs to the fluoride channel Fluc/FEX (TC 1.A.43) family.</text>
</comment>
<keyword evidence="12" id="KW-0813">Transport</keyword>
<dbReference type="GO" id="GO:0062054">
    <property type="term" value="F:fluoride channel activity"/>
    <property type="evidence" value="ECO:0007669"/>
    <property type="project" value="UniProtKB-UniRule"/>
</dbReference>
<organism evidence="13 14">
    <name type="scientific">Glaciecola punicea ACAM 611</name>
    <dbReference type="NCBI Taxonomy" id="1121923"/>
    <lineage>
        <taxon>Bacteria</taxon>
        <taxon>Pseudomonadati</taxon>
        <taxon>Pseudomonadota</taxon>
        <taxon>Gammaproteobacteria</taxon>
        <taxon>Alteromonadales</taxon>
        <taxon>Alteromonadaceae</taxon>
        <taxon>Glaciecola</taxon>
    </lineage>
</organism>
<dbReference type="Proteomes" id="UP000053586">
    <property type="component" value="Unassembled WGS sequence"/>
</dbReference>
<evidence type="ECO:0000256" key="2">
    <source>
        <dbReference type="ARBA" id="ARBA00022475"/>
    </source>
</evidence>
<comment type="caution">
    <text evidence="12">Lacks conserved residue(s) required for the propagation of feature annotation.</text>
</comment>
<keyword evidence="4 12" id="KW-0812">Transmembrane</keyword>
<comment type="caution">
    <text evidence="13">The sequence shown here is derived from an EMBL/GenBank/DDBJ whole genome shotgun (WGS) entry which is preliminary data.</text>
</comment>
<reference evidence="13 14" key="2">
    <citation type="journal article" date="2017" name="Antonie Van Leeuwenhoek">
        <title>Rhizobium rhizosphaerae sp. nov., a novel species isolated from rice rhizosphere.</title>
        <authorList>
            <person name="Zhao J.J."/>
            <person name="Zhang J."/>
            <person name="Zhang R.J."/>
            <person name="Zhang C.W."/>
            <person name="Yin H.Q."/>
            <person name="Zhang X.X."/>
        </authorList>
    </citation>
    <scope>NUCLEOTIDE SEQUENCE [LARGE SCALE GENOMIC DNA]</scope>
    <source>
        <strain evidence="13 14">ACAM 611</strain>
    </source>
</reference>
<proteinExistence type="inferred from homology"/>
<evidence type="ECO:0000313" key="13">
    <source>
        <dbReference type="EMBL" id="GAB55040.1"/>
    </source>
</evidence>
<evidence type="ECO:0000256" key="9">
    <source>
        <dbReference type="ARBA" id="ARBA00023303"/>
    </source>
</evidence>
<dbReference type="PANTHER" id="PTHR28259:SF1">
    <property type="entry name" value="FLUORIDE EXPORT PROTEIN 1-RELATED"/>
    <property type="match status" value="1"/>
</dbReference>
<evidence type="ECO:0000256" key="3">
    <source>
        <dbReference type="ARBA" id="ARBA00022519"/>
    </source>
</evidence>
<name>H5T9R3_9ALTE</name>
<evidence type="ECO:0000256" key="11">
    <source>
        <dbReference type="ARBA" id="ARBA00035585"/>
    </source>
</evidence>
<dbReference type="PANTHER" id="PTHR28259">
    <property type="entry name" value="FLUORIDE EXPORT PROTEIN 1-RELATED"/>
    <property type="match status" value="1"/>
</dbReference>
<dbReference type="AlphaFoldDB" id="H5T9R3"/>
<evidence type="ECO:0000256" key="7">
    <source>
        <dbReference type="ARBA" id="ARBA00023065"/>
    </source>
</evidence>
<evidence type="ECO:0000256" key="1">
    <source>
        <dbReference type="ARBA" id="ARBA00004651"/>
    </source>
</evidence>
<keyword evidence="8 12" id="KW-0472">Membrane</keyword>
<dbReference type="NCBIfam" id="TIGR00494">
    <property type="entry name" value="crcB"/>
    <property type="match status" value="1"/>
</dbReference>
<evidence type="ECO:0000256" key="8">
    <source>
        <dbReference type="ARBA" id="ARBA00023136"/>
    </source>
</evidence>
<keyword evidence="14" id="KW-1185">Reference proteome</keyword>
<evidence type="ECO:0000256" key="6">
    <source>
        <dbReference type="ARBA" id="ARBA00023053"/>
    </source>
</evidence>
<dbReference type="HAMAP" id="MF_00454">
    <property type="entry name" value="FluC"/>
    <property type="match status" value="1"/>
</dbReference>
<evidence type="ECO:0000256" key="4">
    <source>
        <dbReference type="ARBA" id="ARBA00022692"/>
    </source>
</evidence>
<sequence>MSAINTYLIIACGGAIGACLRYFLTQESIKLLGKGFPFGTLAVNVIGSFALGCLYMWIEQEQREISDSLRLFLGVGLLSALTTFSTFSYDTLLLLQQSEYIKALLNILLNVGLCIVGVWLAVLFVKG</sequence>
<dbReference type="eggNOG" id="COG0239">
    <property type="taxonomic scope" value="Bacteria"/>
</dbReference>
<keyword evidence="3" id="KW-0997">Cell inner membrane</keyword>
<keyword evidence="5 12" id="KW-1133">Transmembrane helix</keyword>
<protein>
    <recommendedName>
        <fullName evidence="12">Fluoride-specific ion channel FluC</fullName>
    </recommendedName>
</protein>
<dbReference type="GO" id="GO:0140114">
    <property type="term" value="P:cellular detoxification of fluoride"/>
    <property type="evidence" value="ECO:0007669"/>
    <property type="project" value="UniProtKB-UniRule"/>
</dbReference>
<feature type="transmembrane region" description="Helical" evidence="12">
    <location>
        <begin position="107"/>
        <end position="125"/>
    </location>
</feature>
<comment type="function">
    <text evidence="12">Fluoride-specific ion channel. Important for reducing fluoride concentration in the cell, thus reducing its toxicity.</text>
</comment>
<dbReference type="OrthoDB" id="9806299at2"/>
<feature type="transmembrane region" description="Helical" evidence="12">
    <location>
        <begin position="36"/>
        <end position="58"/>
    </location>
</feature>
<keyword evidence="9 12" id="KW-0407">Ion channel</keyword>
<evidence type="ECO:0000256" key="12">
    <source>
        <dbReference type="HAMAP-Rule" id="MF_00454"/>
    </source>
</evidence>
<comment type="catalytic activity">
    <reaction evidence="11">
        <text>fluoride(in) = fluoride(out)</text>
        <dbReference type="Rhea" id="RHEA:76159"/>
        <dbReference type="ChEBI" id="CHEBI:17051"/>
    </reaction>
    <physiologicalReaction direction="left-to-right" evidence="11">
        <dbReference type="Rhea" id="RHEA:76160"/>
    </physiologicalReaction>
</comment>
<dbReference type="EMBL" id="BAET01000007">
    <property type="protein sequence ID" value="GAB55040.1"/>
    <property type="molecule type" value="Genomic_DNA"/>
</dbReference>
<comment type="subcellular location">
    <subcellularLocation>
        <location evidence="1 12">Cell membrane</location>
        <topology evidence="1 12">Multi-pass membrane protein</topology>
    </subcellularLocation>
</comment>
<feature type="transmembrane region" description="Helical" evidence="12">
    <location>
        <begin position="70"/>
        <end position="95"/>
    </location>
</feature>
<gene>
    <name evidence="12 13" type="primary">crcB</name>
    <name evidence="12" type="synonym">fluC</name>
    <name evidence="13" type="ORF">GPUN_0909</name>
</gene>
<dbReference type="RefSeq" id="WP_006003746.1">
    <property type="nucleotide sequence ID" value="NZ_BAET01000007.1"/>
</dbReference>
<dbReference type="InterPro" id="IPR003691">
    <property type="entry name" value="FluC"/>
</dbReference>
<evidence type="ECO:0000256" key="5">
    <source>
        <dbReference type="ARBA" id="ARBA00022989"/>
    </source>
</evidence>
<dbReference type="Pfam" id="PF02537">
    <property type="entry name" value="CRCB"/>
    <property type="match status" value="1"/>
</dbReference>
<evidence type="ECO:0000256" key="10">
    <source>
        <dbReference type="ARBA" id="ARBA00035120"/>
    </source>
</evidence>
<accession>H5T9R3</accession>
<dbReference type="GO" id="GO:0005886">
    <property type="term" value="C:plasma membrane"/>
    <property type="evidence" value="ECO:0007669"/>
    <property type="project" value="UniProtKB-SubCell"/>
</dbReference>
<keyword evidence="2 12" id="KW-1003">Cell membrane</keyword>
<feature type="transmembrane region" description="Helical" evidence="12">
    <location>
        <begin position="6"/>
        <end position="24"/>
    </location>
</feature>
<reference evidence="13 14" key="1">
    <citation type="journal article" date="2012" name="J. Bacteriol.">
        <title>Genome sequence of proteorhodopsin-containing sea ice bacterium Glaciecola punicea ACAM 611T.</title>
        <authorList>
            <person name="Qin Q.-L."/>
            <person name="Xie B.-B."/>
            <person name="Shu Y.-L."/>
            <person name="Rong J.-C."/>
            <person name="Zhao D.-L."/>
            <person name="Zhang X.-Y."/>
            <person name="Chen X.-L."/>
            <person name="Zhou B.-C."/>
            <person name="Zhanga Y.-Z."/>
        </authorList>
    </citation>
    <scope>NUCLEOTIDE SEQUENCE [LARGE SCALE GENOMIC DNA]</scope>
    <source>
        <strain evidence="13 14">ACAM 611</strain>
    </source>
</reference>
<dbReference type="STRING" id="56804.BAE46_01125"/>
<evidence type="ECO:0000313" key="14">
    <source>
        <dbReference type="Proteomes" id="UP000053586"/>
    </source>
</evidence>
<keyword evidence="6" id="KW-0915">Sodium</keyword>
<keyword evidence="7 12" id="KW-0406">Ion transport</keyword>